<reference evidence="7" key="1">
    <citation type="submission" date="2021-03" db="EMBL/GenBank/DDBJ databases">
        <title>A new species, PO-11, isolated from a karst cave deposit.</title>
        <authorList>
            <person name="Zhaoxiaoyong W."/>
        </authorList>
    </citation>
    <scope>NUCLEOTIDE SEQUENCE</scope>
    <source>
        <strain evidence="7">PO-11</strain>
    </source>
</reference>
<dbReference type="InterPro" id="IPR036259">
    <property type="entry name" value="MFS_trans_sf"/>
</dbReference>
<keyword evidence="2 5" id="KW-0812">Transmembrane</keyword>
<keyword evidence="8" id="KW-1185">Reference proteome</keyword>
<feature type="transmembrane region" description="Helical" evidence="5">
    <location>
        <begin position="359"/>
        <end position="379"/>
    </location>
</feature>
<keyword evidence="3 5" id="KW-1133">Transmembrane helix</keyword>
<comment type="subcellular location">
    <subcellularLocation>
        <location evidence="1">Cell membrane</location>
        <topology evidence="1">Multi-pass membrane protein</topology>
    </subcellularLocation>
</comment>
<dbReference type="PANTHER" id="PTHR42910">
    <property type="entry name" value="TRANSPORTER SCO4007-RELATED"/>
    <property type="match status" value="1"/>
</dbReference>
<dbReference type="GO" id="GO:0022857">
    <property type="term" value="F:transmembrane transporter activity"/>
    <property type="evidence" value="ECO:0007669"/>
    <property type="project" value="InterPro"/>
</dbReference>
<feature type="transmembrane region" description="Helical" evidence="5">
    <location>
        <begin position="71"/>
        <end position="89"/>
    </location>
</feature>
<feature type="transmembrane region" description="Helical" evidence="5">
    <location>
        <begin position="236"/>
        <end position="256"/>
    </location>
</feature>
<organism evidence="7 8">
    <name type="scientific">Arthrobacter cavernae</name>
    <dbReference type="NCBI Taxonomy" id="2817681"/>
    <lineage>
        <taxon>Bacteria</taxon>
        <taxon>Bacillati</taxon>
        <taxon>Actinomycetota</taxon>
        <taxon>Actinomycetes</taxon>
        <taxon>Micrococcales</taxon>
        <taxon>Micrococcaceae</taxon>
        <taxon>Arthrobacter</taxon>
    </lineage>
</organism>
<evidence type="ECO:0000256" key="1">
    <source>
        <dbReference type="ARBA" id="ARBA00004651"/>
    </source>
</evidence>
<evidence type="ECO:0000313" key="8">
    <source>
        <dbReference type="Proteomes" id="UP000664164"/>
    </source>
</evidence>
<evidence type="ECO:0000256" key="4">
    <source>
        <dbReference type="ARBA" id="ARBA00023136"/>
    </source>
</evidence>
<dbReference type="AlphaFoldDB" id="A0A939HE54"/>
<dbReference type="PANTHER" id="PTHR42910:SF1">
    <property type="entry name" value="MAJOR FACILITATOR SUPERFAMILY (MFS) PROFILE DOMAIN-CONTAINING PROTEIN"/>
    <property type="match status" value="1"/>
</dbReference>
<accession>A0A939HE54</accession>
<dbReference type="SUPFAM" id="SSF103473">
    <property type="entry name" value="MFS general substrate transporter"/>
    <property type="match status" value="1"/>
</dbReference>
<evidence type="ECO:0000313" key="7">
    <source>
        <dbReference type="EMBL" id="MBO1269252.1"/>
    </source>
</evidence>
<evidence type="ECO:0000256" key="3">
    <source>
        <dbReference type="ARBA" id="ARBA00022989"/>
    </source>
</evidence>
<dbReference type="InterPro" id="IPR011701">
    <property type="entry name" value="MFS"/>
</dbReference>
<feature type="transmembrane region" description="Helical" evidence="5">
    <location>
        <begin position="268"/>
        <end position="287"/>
    </location>
</feature>
<dbReference type="PROSITE" id="PS50850">
    <property type="entry name" value="MFS"/>
    <property type="match status" value="1"/>
</dbReference>
<evidence type="ECO:0000256" key="5">
    <source>
        <dbReference type="SAM" id="Phobius"/>
    </source>
</evidence>
<evidence type="ECO:0000256" key="2">
    <source>
        <dbReference type="ARBA" id="ARBA00022692"/>
    </source>
</evidence>
<sequence length="403" mass="41870">MTPGLTLLFAIAGGAAVGNLYWTQPLLGFISEDLGVSTAATGWLVTVTQLGYALGILLVVPLGDVLDRRKLVPAVLGTAVIALTASAVAPNFGVLLAANALIGLTTVSGQLLTPLAGDLADDATRGRIVGTVASGMLTAILLSRTISGLVADIAGWRAIFAIAAIAAAVFAIILRRRIPALPAKASIPYPALIASVFLAIRRERTVRWTLALAATGFATFTMFWTSLTFLLSTPPYSYPASIIGLFGLAGLAGVVAAQRAGRLHDRGWSLPTTGIAWALALASWITAALTGQWLIGVIAVVVVIDIAIQGLNLLNQTRLFSVDPTARSRLNTAFVCTNFLGGAIGSTLAGLLWSVGGWSAVTLTGTLLSLLGLAIWANGRRHALHIPDRSSYHPDPAERPTTS</sequence>
<name>A0A939HE54_9MICC</name>
<feature type="transmembrane region" description="Helical" evidence="5">
    <location>
        <begin position="153"/>
        <end position="174"/>
    </location>
</feature>
<feature type="transmembrane region" description="Helical" evidence="5">
    <location>
        <begin position="293"/>
        <end position="314"/>
    </location>
</feature>
<gene>
    <name evidence="7" type="ORF">J1902_14990</name>
</gene>
<dbReference type="Proteomes" id="UP000664164">
    <property type="component" value="Unassembled WGS sequence"/>
</dbReference>
<feature type="transmembrane region" description="Helical" evidence="5">
    <location>
        <begin position="208"/>
        <end position="230"/>
    </location>
</feature>
<comment type="caution">
    <text evidence="7">The sequence shown here is derived from an EMBL/GenBank/DDBJ whole genome shotgun (WGS) entry which is preliminary data.</text>
</comment>
<feature type="domain" description="Major facilitator superfamily (MFS) profile" evidence="6">
    <location>
        <begin position="1"/>
        <end position="383"/>
    </location>
</feature>
<dbReference type="Gene3D" id="1.20.1250.20">
    <property type="entry name" value="MFS general substrate transporter like domains"/>
    <property type="match status" value="1"/>
</dbReference>
<feature type="transmembrane region" description="Helical" evidence="5">
    <location>
        <begin position="40"/>
        <end position="59"/>
    </location>
</feature>
<dbReference type="EMBL" id="JAFNLL010000040">
    <property type="protein sequence ID" value="MBO1269252.1"/>
    <property type="molecule type" value="Genomic_DNA"/>
</dbReference>
<evidence type="ECO:0000259" key="6">
    <source>
        <dbReference type="PROSITE" id="PS50850"/>
    </source>
</evidence>
<dbReference type="RefSeq" id="WP_207617111.1">
    <property type="nucleotide sequence ID" value="NZ_JAFNLL010000040.1"/>
</dbReference>
<dbReference type="InterPro" id="IPR020846">
    <property type="entry name" value="MFS_dom"/>
</dbReference>
<proteinExistence type="predicted"/>
<feature type="transmembrane region" description="Helical" evidence="5">
    <location>
        <begin position="334"/>
        <end position="353"/>
    </location>
</feature>
<dbReference type="GO" id="GO:0005886">
    <property type="term" value="C:plasma membrane"/>
    <property type="evidence" value="ECO:0007669"/>
    <property type="project" value="UniProtKB-SubCell"/>
</dbReference>
<keyword evidence="4 5" id="KW-0472">Membrane</keyword>
<protein>
    <submittedName>
        <fullName evidence="7">MFS transporter</fullName>
    </submittedName>
</protein>
<dbReference type="Pfam" id="PF07690">
    <property type="entry name" value="MFS_1"/>
    <property type="match status" value="1"/>
</dbReference>
<dbReference type="CDD" id="cd17324">
    <property type="entry name" value="MFS_NepI_like"/>
    <property type="match status" value="1"/>
</dbReference>